<evidence type="ECO:0000313" key="2">
    <source>
        <dbReference type="EMBL" id="PIS29918.1"/>
    </source>
</evidence>
<accession>A0A2H0XY86</accession>
<dbReference type="InterPro" id="IPR043519">
    <property type="entry name" value="NT_sf"/>
</dbReference>
<keyword evidence="2" id="KW-0808">Transferase</keyword>
<dbReference type="CDD" id="cd05403">
    <property type="entry name" value="NT_KNTase_like"/>
    <property type="match status" value="1"/>
</dbReference>
<dbReference type="InterPro" id="IPR041633">
    <property type="entry name" value="Polbeta"/>
</dbReference>
<proteinExistence type="predicted"/>
<dbReference type="Pfam" id="PF18765">
    <property type="entry name" value="Polbeta"/>
    <property type="match status" value="1"/>
</dbReference>
<dbReference type="Gene3D" id="3.30.460.10">
    <property type="entry name" value="Beta Polymerase, domain 2"/>
    <property type="match status" value="1"/>
</dbReference>
<sequence length="131" mass="15284">MALIFDQLRSFFVAKEKISMAFLFGSVATGKELAESDVDVAVWFDGKYTLKEVDQLWLEIETCIHREVDLIVLNQARPTVAWAALRGKPLSIKNYRLYLNKMLDFSREAEDFQNFIFDFWNLRRKIRGALA</sequence>
<gene>
    <name evidence="2" type="ORF">COT42_04025</name>
</gene>
<protein>
    <submittedName>
        <fullName evidence="2">Nucleotidyltransferase domain-containing protein</fullName>
    </submittedName>
</protein>
<evidence type="ECO:0000313" key="3">
    <source>
        <dbReference type="Proteomes" id="UP000231343"/>
    </source>
</evidence>
<comment type="caution">
    <text evidence="2">The sequence shown here is derived from an EMBL/GenBank/DDBJ whole genome shotgun (WGS) entry which is preliminary data.</text>
</comment>
<dbReference type="NCBIfam" id="NF047752">
    <property type="entry name" value="MntA_antitoxin"/>
    <property type="match status" value="1"/>
</dbReference>
<dbReference type="EMBL" id="PEYM01000068">
    <property type="protein sequence ID" value="PIS29918.1"/>
    <property type="molecule type" value="Genomic_DNA"/>
</dbReference>
<name>A0A2H0XY86_UNCSA</name>
<reference evidence="2 3" key="1">
    <citation type="submission" date="2017-09" db="EMBL/GenBank/DDBJ databases">
        <title>Depth-based differentiation of microbial function through sediment-hosted aquifers and enrichment of novel symbionts in the deep terrestrial subsurface.</title>
        <authorList>
            <person name="Probst A.J."/>
            <person name="Ladd B."/>
            <person name="Jarett J.K."/>
            <person name="Geller-Mcgrath D.E."/>
            <person name="Sieber C.M."/>
            <person name="Emerson J.B."/>
            <person name="Anantharaman K."/>
            <person name="Thomas B.C."/>
            <person name="Malmstrom R."/>
            <person name="Stieglmeier M."/>
            <person name="Klingl A."/>
            <person name="Woyke T."/>
            <person name="Ryan C.M."/>
            <person name="Banfield J.F."/>
        </authorList>
    </citation>
    <scope>NUCLEOTIDE SEQUENCE [LARGE SCALE GENOMIC DNA]</scope>
    <source>
        <strain evidence="2">CG08_land_8_20_14_0_20_45_16</strain>
    </source>
</reference>
<organism evidence="2 3">
    <name type="scientific">Candidatus Saganbacteria bacterium CG08_land_8_20_14_0_20_45_16</name>
    <dbReference type="NCBI Taxonomy" id="2014293"/>
    <lineage>
        <taxon>Bacteria</taxon>
        <taxon>Bacillati</taxon>
        <taxon>Saganbacteria</taxon>
    </lineage>
</organism>
<dbReference type="GO" id="GO:0016740">
    <property type="term" value="F:transferase activity"/>
    <property type="evidence" value="ECO:0007669"/>
    <property type="project" value="UniProtKB-KW"/>
</dbReference>
<dbReference type="AlphaFoldDB" id="A0A2H0XY86"/>
<dbReference type="PANTHER" id="PTHR43852:SF3">
    <property type="entry name" value="NUCLEOTIDYLTRANSFERASE"/>
    <property type="match status" value="1"/>
</dbReference>
<dbReference type="SUPFAM" id="SSF81301">
    <property type="entry name" value="Nucleotidyltransferase"/>
    <property type="match status" value="1"/>
</dbReference>
<dbReference type="InterPro" id="IPR052930">
    <property type="entry name" value="TA_antitoxin_MntA"/>
</dbReference>
<dbReference type="PANTHER" id="PTHR43852">
    <property type="entry name" value="NUCLEOTIDYLTRANSFERASE"/>
    <property type="match status" value="1"/>
</dbReference>
<feature type="domain" description="Polymerase beta nucleotidyltransferase" evidence="1">
    <location>
        <begin position="7"/>
        <end position="91"/>
    </location>
</feature>
<dbReference type="Proteomes" id="UP000231343">
    <property type="component" value="Unassembled WGS sequence"/>
</dbReference>
<evidence type="ECO:0000259" key="1">
    <source>
        <dbReference type="Pfam" id="PF18765"/>
    </source>
</evidence>